<keyword evidence="3 7" id="KW-0808">Transferase</keyword>
<evidence type="ECO:0000256" key="1">
    <source>
        <dbReference type="ARBA" id="ARBA00007150"/>
    </source>
</evidence>
<feature type="transmembrane region" description="Helical" evidence="7">
    <location>
        <begin position="82"/>
        <end position="103"/>
    </location>
</feature>
<keyword evidence="2 7" id="KW-1003">Cell membrane</keyword>
<comment type="function">
    <text evidence="7">Catalyzes the transfer of the diacylglyceryl group from phosphatidylglycerol to the sulfhydryl group of the N-terminal cysteine of a prolipoprotein, the first step in the formation of mature lipoproteins.</text>
</comment>
<dbReference type="EC" id="2.5.1.145" evidence="7"/>
<evidence type="ECO:0000256" key="5">
    <source>
        <dbReference type="ARBA" id="ARBA00022989"/>
    </source>
</evidence>
<proteinExistence type="inferred from homology"/>
<accession>A0AA48KF06</accession>
<organism evidence="8 9">
    <name type="scientific">Mesoterricola sediminis</name>
    <dbReference type="NCBI Taxonomy" id="2927980"/>
    <lineage>
        <taxon>Bacteria</taxon>
        <taxon>Pseudomonadati</taxon>
        <taxon>Acidobacteriota</taxon>
        <taxon>Holophagae</taxon>
        <taxon>Holophagales</taxon>
        <taxon>Holophagaceae</taxon>
        <taxon>Mesoterricola</taxon>
    </lineage>
</organism>
<keyword evidence="4 7" id="KW-0812">Transmembrane</keyword>
<dbReference type="AlphaFoldDB" id="A0AA48KF06"/>
<dbReference type="Proteomes" id="UP001228113">
    <property type="component" value="Chromosome"/>
</dbReference>
<keyword evidence="9" id="KW-1185">Reference proteome</keyword>
<comment type="catalytic activity">
    <reaction evidence="7">
        <text>L-cysteinyl-[prolipoprotein] + a 1,2-diacyl-sn-glycero-3-phospho-(1'-sn-glycerol) = an S-1,2-diacyl-sn-glyceryl-L-cysteinyl-[prolipoprotein] + sn-glycerol 1-phosphate + H(+)</text>
        <dbReference type="Rhea" id="RHEA:56712"/>
        <dbReference type="Rhea" id="RHEA-COMP:14679"/>
        <dbReference type="Rhea" id="RHEA-COMP:14680"/>
        <dbReference type="ChEBI" id="CHEBI:15378"/>
        <dbReference type="ChEBI" id="CHEBI:29950"/>
        <dbReference type="ChEBI" id="CHEBI:57685"/>
        <dbReference type="ChEBI" id="CHEBI:64716"/>
        <dbReference type="ChEBI" id="CHEBI:140658"/>
        <dbReference type="EC" id="2.5.1.145"/>
    </reaction>
</comment>
<keyword evidence="6 7" id="KW-0472">Membrane</keyword>
<dbReference type="RefSeq" id="WP_243334977.1">
    <property type="nucleotide sequence ID" value="NZ_AP027081.1"/>
</dbReference>
<dbReference type="HAMAP" id="MF_01147">
    <property type="entry name" value="Lgt"/>
    <property type="match status" value="1"/>
</dbReference>
<feature type="transmembrane region" description="Helical" evidence="7">
    <location>
        <begin position="12"/>
        <end position="30"/>
    </location>
</feature>
<dbReference type="InterPro" id="IPR001640">
    <property type="entry name" value="Lgt"/>
</dbReference>
<feature type="binding site" evidence="7">
    <location>
        <position position="131"/>
    </location>
    <ligand>
        <name>a 1,2-diacyl-sn-glycero-3-phospho-(1'-sn-glycerol)</name>
        <dbReference type="ChEBI" id="CHEBI:64716"/>
    </ligand>
</feature>
<dbReference type="GO" id="GO:0008961">
    <property type="term" value="F:phosphatidylglycerol-prolipoprotein diacylglyceryl transferase activity"/>
    <property type="evidence" value="ECO:0007669"/>
    <property type="project" value="UniProtKB-UniRule"/>
</dbReference>
<evidence type="ECO:0000313" key="8">
    <source>
        <dbReference type="EMBL" id="BDU77827.1"/>
    </source>
</evidence>
<evidence type="ECO:0000313" key="9">
    <source>
        <dbReference type="Proteomes" id="UP001228113"/>
    </source>
</evidence>
<comment type="subcellular location">
    <subcellularLocation>
        <location evidence="7">Cell membrane</location>
        <topology evidence="7">Multi-pass membrane protein</topology>
    </subcellularLocation>
</comment>
<evidence type="ECO:0000256" key="7">
    <source>
        <dbReference type="HAMAP-Rule" id="MF_01147"/>
    </source>
</evidence>
<dbReference type="PANTHER" id="PTHR30589:SF0">
    <property type="entry name" value="PHOSPHATIDYLGLYCEROL--PROLIPOPROTEIN DIACYLGLYCERYL TRANSFERASE"/>
    <property type="match status" value="1"/>
</dbReference>
<name>A0AA48KF06_9BACT</name>
<sequence length="265" mass="28386">MHPILFKLGTFPVGTYGLILTVGFFLALYLAQALAKRDGISAEAVSDLAITLLLAGILGAKLLMIVVDLSSGTPVRQILDPAYLRAGGAIHGGVIGGVVAFFWRMRKLKLPLGPTLDALTPAVALGQAIGRLGCFSAGCCYGTECHLPWAVTFTNPDAHWLSGTPLNLPIHPVQLYTLLANALVMALLLATRGRRRFAGQVGALYFVLEGVGRIVTETWRADLDRGFLLNIPWLSTGRATALAFIAFGLILWVLFRRRHAAEAAA</sequence>
<feature type="transmembrane region" description="Helical" evidence="7">
    <location>
        <begin position="236"/>
        <end position="255"/>
    </location>
</feature>
<evidence type="ECO:0000256" key="2">
    <source>
        <dbReference type="ARBA" id="ARBA00022475"/>
    </source>
</evidence>
<dbReference type="GO" id="GO:0042158">
    <property type="term" value="P:lipoprotein biosynthetic process"/>
    <property type="evidence" value="ECO:0007669"/>
    <property type="project" value="UniProtKB-UniRule"/>
</dbReference>
<dbReference type="GO" id="GO:0005886">
    <property type="term" value="C:plasma membrane"/>
    <property type="evidence" value="ECO:0007669"/>
    <property type="project" value="UniProtKB-SubCell"/>
</dbReference>
<dbReference type="EMBL" id="AP027081">
    <property type="protein sequence ID" value="BDU77827.1"/>
    <property type="molecule type" value="Genomic_DNA"/>
</dbReference>
<protein>
    <recommendedName>
        <fullName evidence="7">Phosphatidylglycerol--prolipoprotein diacylglyceryl transferase</fullName>
        <ecNumber evidence="7">2.5.1.145</ecNumber>
    </recommendedName>
</protein>
<dbReference type="KEGG" id="msea:METESE_27850"/>
<dbReference type="PANTHER" id="PTHR30589">
    <property type="entry name" value="PROLIPOPROTEIN DIACYLGLYCERYL TRANSFERASE"/>
    <property type="match status" value="1"/>
</dbReference>
<comment type="similarity">
    <text evidence="1 7">Belongs to the Lgt family.</text>
</comment>
<reference evidence="8" key="1">
    <citation type="journal article" date="2023" name="Int. J. Syst. Evol. Microbiol.">
        <title>Mesoterricola silvestris gen. nov., sp. nov., Mesoterricola sediminis sp. nov., Geothrix oryzae sp. nov., Geothrix edaphica sp. nov., Geothrix rubra sp. nov., and Geothrix limicola sp. nov., six novel members of Acidobacteriota isolated from soils.</title>
        <authorList>
            <person name="Itoh H."/>
            <person name="Sugisawa Y."/>
            <person name="Mise K."/>
            <person name="Xu Z."/>
            <person name="Kuniyasu M."/>
            <person name="Ushijima N."/>
            <person name="Kawano K."/>
            <person name="Kobayashi E."/>
            <person name="Shiratori Y."/>
            <person name="Masuda Y."/>
            <person name="Senoo K."/>
        </authorList>
    </citation>
    <scope>NUCLEOTIDE SEQUENCE</scope>
    <source>
        <strain evidence="8">W786</strain>
    </source>
</reference>
<feature type="transmembrane region" description="Helical" evidence="7">
    <location>
        <begin position="50"/>
        <end position="70"/>
    </location>
</feature>
<feature type="transmembrane region" description="Helical" evidence="7">
    <location>
        <begin position="173"/>
        <end position="190"/>
    </location>
</feature>
<evidence type="ECO:0000256" key="6">
    <source>
        <dbReference type="ARBA" id="ARBA00023136"/>
    </source>
</evidence>
<feature type="transmembrane region" description="Helical" evidence="7">
    <location>
        <begin position="197"/>
        <end position="216"/>
    </location>
</feature>
<evidence type="ECO:0000256" key="3">
    <source>
        <dbReference type="ARBA" id="ARBA00022679"/>
    </source>
</evidence>
<comment type="pathway">
    <text evidence="7">Protein modification; lipoprotein biosynthesis (diacylglyceryl transfer).</text>
</comment>
<keyword evidence="5 7" id="KW-1133">Transmembrane helix</keyword>
<dbReference type="NCBIfam" id="TIGR00544">
    <property type="entry name" value="lgt"/>
    <property type="match status" value="1"/>
</dbReference>
<evidence type="ECO:0000256" key="4">
    <source>
        <dbReference type="ARBA" id="ARBA00022692"/>
    </source>
</evidence>
<dbReference type="Pfam" id="PF01790">
    <property type="entry name" value="LGT"/>
    <property type="match status" value="1"/>
</dbReference>
<gene>
    <name evidence="7 8" type="primary">lgt</name>
    <name evidence="8" type="ORF">METESE_27850</name>
</gene>